<protein>
    <recommendedName>
        <fullName evidence="2">S-layer protein C-terminal domain-containing protein</fullName>
    </recommendedName>
</protein>
<keyword evidence="4" id="KW-1185">Reference proteome</keyword>
<name>A0A0R1SDZ9_9LACO</name>
<feature type="domain" description="S-layer protein C-terminal" evidence="2">
    <location>
        <begin position="484"/>
        <end position="526"/>
    </location>
</feature>
<evidence type="ECO:0000259" key="2">
    <source>
        <dbReference type="Pfam" id="PF03217"/>
    </source>
</evidence>
<evidence type="ECO:0000313" key="4">
    <source>
        <dbReference type="Proteomes" id="UP000051647"/>
    </source>
</evidence>
<dbReference type="PATRIC" id="fig|1423815.3.peg.1814"/>
<dbReference type="Proteomes" id="UP000051647">
    <property type="component" value="Unassembled WGS sequence"/>
</dbReference>
<dbReference type="Pfam" id="PF03217">
    <property type="entry name" value="SlpA"/>
    <property type="match status" value="2"/>
</dbReference>
<dbReference type="STRING" id="1423815.FC27_GL001771"/>
<organism evidence="3 4">
    <name type="scientific">Companilactobacillus versmoldensis DSM 14857 = KCTC 3814</name>
    <dbReference type="NCBI Taxonomy" id="1423815"/>
    <lineage>
        <taxon>Bacteria</taxon>
        <taxon>Bacillati</taxon>
        <taxon>Bacillota</taxon>
        <taxon>Bacilli</taxon>
        <taxon>Lactobacillales</taxon>
        <taxon>Lactobacillaceae</taxon>
        <taxon>Companilactobacillus</taxon>
    </lineage>
</organism>
<proteinExistence type="predicted"/>
<feature type="domain" description="S-layer protein C-terminal" evidence="2">
    <location>
        <begin position="419"/>
        <end position="462"/>
    </location>
</feature>
<evidence type="ECO:0000256" key="1">
    <source>
        <dbReference type="SAM" id="SignalP"/>
    </source>
</evidence>
<sequence>MKKTKRFVVTSAIVASLALGTATTVTTAQTSQASALDDFITTLLGGSSSSSSSDLSSLLSGLTGSTGTGSTNSDLSSLLSELTGSTSTGSTTAGVDASKITTIALTAGTEPTEENIEEAIGGSPTFYGIIPAKISISGNTVTFTPDLSSIPVIGNAISGLLKPTTATITYSTSLTFKNGTTTTNVRKGDKGFDLTKASNYNITGNDADDMTVEQVGTSDFNYAYPGTYTATVKVDTNDSGITSEDTDVTINVLDADFNNLDQTVLKGEDVDTDYATGTDSLGQSLDMTLETNVDTSKTGSHKVTYLATDPSLDYNNKPITWEATGTIKVVDSDSDLNVDFQDADTGDIIDSTQFSGADGQTKSVTPPDGYDLVNSSDSTVTLAAGSHSKTIQVIKSGSTVSTPFSGTVSTYATNGIVPLYTSDGTQTARSLAPNSDWATDSTKTINGDTYYRVSTNEWVKASSVYEYTPVSSTITTNSNSVKPLYSIDGSKSSRSLAPNTSWYTDRTATINGTSYYRVSTDEWIATSDVH</sequence>
<reference evidence="3 4" key="1">
    <citation type="journal article" date="2015" name="Genome Announc.">
        <title>Expanding the biotechnology potential of lactobacilli through comparative genomics of 213 strains and associated genera.</title>
        <authorList>
            <person name="Sun Z."/>
            <person name="Harris H.M."/>
            <person name="McCann A."/>
            <person name="Guo C."/>
            <person name="Argimon S."/>
            <person name="Zhang W."/>
            <person name="Yang X."/>
            <person name="Jeffery I.B."/>
            <person name="Cooney J.C."/>
            <person name="Kagawa T.F."/>
            <person name="Liu W."/>
            <person name="Song Y."/>
            <person name="Salvetti E."/>
            <person name="Wrobel A."/>
            <person name="Rasinkangas P."/>
            <person name="Parkhill J."/>
            <person name="Rea M.C."/>
            <person name="O'Sullivan O."/>
            <person name="Ritari J."/>
            <person name="Douillard F.P."/>
            <person name="Paul Ross R."/>
            <person name="Yang R."/>
            <person name="Briner A.E."/>
            <person name="Felis G.E."/>
            <person name="de Vos W.M."/>
            <person name="Barrangou R."/>
            <person name="Klaenhammer T.R."/>
            <person name="Caufield P.W."/>
            <person name="Cui Y."/>
            <person name="Zhang H."/>
            <person name="O'Toole P.W."/>
        </authorList>
    </citation>
    <scope>NUCLEOTIDE SEQUENCE [LARGE SCALE GENOMIC DNA]</scope>
    <source>
        <strain evidence="3 4">DSM 14857</strain>
    </source>
</reference>
<dbReference type="eggNOG" id="ENOG5030B8B">
    <property type="taxonomic scope" value="Bacteria"/>
</dbReference>
<dbReference type="AlphaFoldDB" id="A0A0R1SDZ9"/>
<comment type="caution">
    <text evidence="3">The sequence shown here is derived from an EMBL/GenBank/DDBJ whole genome shotgun (WGS) entry which is preliminary data.</text>
</comment>
<keyword evidence="1" id="KW-0732">Signal</keyword>
<dbReference type="InterPro" id="IPR024968">
    <property type="entry name" value="SlpA_C_lactobacillus"/>
</dbReference>
<dbReference type="RefSeq" id="WP_010625451.1">
    <property type="nucleotide sequence ID" value="NZ_AZFA01000005.1"/>
</dbReference>
<feature type="chain" id="PRO_5039055360" description="S-layer protein C-terminal domain-containing protein" evidence="1">
    <location>
        <begin position="28"/>
        <end position="530"/>
    </location>
</feature>
<evidence type="ECO:0000313" key="3">
    <source>
        <dbReference type="EMBL" id="KRL67455.1"/>
    </source>
</evidence>
<accession>A0A0R1SDZ9</accession>
<dbReference type="OrthoDB" id="2260107at2"/>
<gene>
    <name evidence="3" type="ORF">FC27_GL001771</name>
</gene>
<dbReference type="EMBL" id="AZFA01000005">
    <property type="protein sequence ID" value="KRL67455.1"/>
    <property type="molecule type" value="Genomic_DNA"/>
</dbReference>
<feature type="signal peptide" evidence="1">
    <location>
        <begin position="1"/>
        <end position="27"/>
    </location>
</feature>